<dbReference type="PANTHER" id="PTHR10492">
    <property type="match status" value="1"/>
</dbReference>
<name>A0AA35Y755_LACSI</name>
<sequence length="405" mass="46992">MRSVGVLLKYLDCGDYNCICEFCGSYFWFDERSLKLSTAHHPRYSHCCKSGVVILPYPSRLPTEFISLFDNVRFLRDIRAYNSMFFMTWFGENVDEDPNDSHGPYVFNVSEKRDLDEGIVTFLVAFLKDNNEYVCTFKTAKQLADEMNLASYVVCLFNNVPDHRYDLPSPGSLGCIVIGDDNNCRNYDIVVHSNSGRLQRISKLHPNNMMLQYPILFPYGEKGRSPRLKLDLYTIEFQKRGLIHCHTLIWVNSAYRIKNPDDVDTYITVELPYPMMEPRLYETITTCTIHGSCGPLNEKALCMKDGKCSKHFPKSFLDSTFFDTEGYVRYKRGSSARHTTPRRVVIDNGYDVPYNKRLCSRFQAHINVEYCGWNMMIKHLFKYISKGVDRVKYVIQKSEPNDKTG</sequence>
<dbReference type="EMBL" id="OX465077">
    <property type="protein sequence ID" value="CAI9267645.1"/>
    <property type="molecule type" value="Genomic_DNA"/>
</dbReference>
<proteinExistence type="predicted"/>
<evidence type="ECO:0008006" key="3">
    <source>
        <dbReference type="Google" id="ProtNLM"/>
    </source>
</evidence>
<accession>A0AA35Y755</accession>
<evidence type="ECO:0000313" key="1">
    <source>
        <dbReference type="EMBL" id="CAI9267645.1"/>
    </source>
</evidence>
<reference evidence="1" key="1">
    <citation type="submission" date="2023-04" db="EMBL/GenBank/DDBJ databases">
        <authorList>
            <person name="Vijverberg K."/>
            <person name="Xiong W."/>
            <person name="Schranz E."/>
        </authorList>
    </citation>
    <scope>NUCLEOTIDE SEQUENCE</scope>
</reference>
<organism evidence="1 2">
    <name type="scientific">Lactuca saligna</name>
    <name type="common">Willowleaf lettuce</name>
    <dbReference type="NCBI Taxonomy" id="75948"/>
    <lineage>
        <taxon>Eukaryota</taxon>
        <taxon>Viridiplantae</taxon>
        <taxon>Streptophyta</taxon>
        <taxon>Embryophyta</taxon>
        <taxon>Tracheophyta</taxon>
        <taxon>Spermatophyta</taxon>
        <taxon>Magnoliopsida</taxon>
        <taxon>eudicotyledons</taxon>
        <taxon>Gunneridae</taxon>
        <taxon>Pentapetalae</taxon>
        <taxon>asterids</taxon>
        <taxon>campanulids</taxon>
        <taxon>Asterales</taxon>
        <taxon>Asteraceae</taxon>
        <taxon>Cichorioideae</taxon>
        <taxon>Cichorieae</taxon>
        <taxon>Lactucinae</taxon>
        <taxon>Lactuca</taxon>
    </lineage>
</organism>
<dbReference type="Proteomes" id="UP001177003">
    <property type="component" value="Chromosome 1"/>
</dbReference>
<keyword evidence="2" id="KW-1185">Reference proteome</keyword>
<dbReference type="AlphaFoldDB" id="A0AA35Y755"/>
<evidence type="ECO:0000313" key="2">
    <source>
        <dbReference type="Proteomes" id="UP001177003"/>
    </source>
</evidence>
<protein>
    <recommendedName>
        <fullName evidence="3">Helitron helicase-like domain-containing protein</fullName>
    </recommendedName>
</protein>
<dbReference type="PANTHER" id="PTHR10492:SF96">
    <property type="entry name" value="ATP-DEPENDENT DNA HELICASE"/>
    <property type="match status" value="1"/>
</dbReference>
<gene>
    <name evidence="1" type="ORF">LSALG_LOCUS8111</name>
</gene>